<protein>
    <recommendedName>
        <fullName evidence="4">RNase H type-1 domain-containing protein</fullName>
    </recommendedName>
</protein>
<reference evidence="2" key="2">
    <citation type="submission" date="2018-02" db="UniProtKB">
        <authorList>
            <consortium name="EnsemblPlants"/>
        </authorList>
    </citation>
    <scope>IDENTIFICATION</scope>
    <source>
        <strain evidence="2">Williams 82</strain>
    </source>
</reference>
<name>A0A0R0KB19_SOYBN</name>
<evidence type="ECO:0000313" key="2">
    <source>
        <dbReference type="EnsemblPlants" id="KRH64092"/>
    </source>
</evidence>
<dbReference type="SMR" id="A0A0R0KB19"/>
<dbReference type="InParanoid" id="A0A0R0KB19"/>
<organism evidence="1">
    <name type="scientific">Glycine max</name>
    <name type="common">Soybean</name>
    <name type="synonym">Glycine hispida</name>
    <dbReference type="NCBI Taxonomy" id="3847"/>
    <lineage>
        <taxon>Eukaryota</taxon>
        <taxon>Viridiplantae</taxon>
        <taxon>Streptophyta</taxon>
        <taxon>Embryophyta</taxon>
        <taxon>Tracheophyta</taxon>
        <taxon>Spermatophyta</taxon>
        <taxon>Magnoliopsida</taxon>
        <taxon>eudicotyledons</taxon>
        <taxon>Gunneridae</taxon>
        <taxon>Pentapetalae</taxon>
        <taxon>rosids</taxon>
        <taxon>fabids</taxon>
        <taxon>Fabales</taxon>
        <taxon>Fabaceae</taxon>
        <taxon>Papilionoideae</taxon>
        <taxon>50 kb inversion clade</taxon>
        <taxon>NPAAA clade</taxon>
        <taxon>indigoferoid/millettioid clade</taxon>
        <taxon>Phaseoleae</taxon>
        <taxon>Glycine</taxon>
        <taxon>Glycine subgen. Soja</taxon>
    </lineage>
</organism>
<evidence type="ECO:0008006" key="4">
    <source>
        <dbReference type="Google" id="ProtNLM"/>
    </source>
</evidence>
<sequence>MDCQSVVNRVYNGHTDFSEFGVTIQQCRLLLQSLPNFKICFVRKETDSLPHSIARASTSYAGPHFYSEFPSCIAANIDLAII</sequence>
<evidence type="ECO:0000313" key="1">
    <source>
        <dbReference type="EMBL" id="KRH64092.1"/>
    </source>
</evidence>
<gene>
    <name evidence="1" type="ORF">GLYMA_04G215700</name>
</gene>
<reference evidence="1 2" key="1">
    <citation type="journal article" date="2010" name="Nature">
        <title>Genome sequence of the palaeopolyploid soybean.</title>
        <authorList>
            <person name="Schmutz J."/>
            <person name="Cannon S.B."/>
            <person name="Schlueter J."/>
            <person name="Ma J."/>
            <person name="Mitros T."/>
            <person name="Nelson W."/>
            <person name="Hyten D.L."/>
            <person name="Song Q."/>
            <person name="Thelen J.J."/>
            <person name="Cheng J."/>
            <person name="Xu D."/>
            <person name="Hellsten U."/>
            <person name="May G.D."/>
            <person name="Yu Y."/>
            <person name="Sakurai T."/>
            <person name="Umezawa T."/>
            <person name="Bhattacharyya M.K."/>
            <person name="Sandhu D."/>
            <person name="Valliyodan B."/>
            <person name="Lindquist E."/>
            <person name="Peto M."/>
            <person name="Grant D."/>
            <person name="Shu S."/>
            <person name="Goodstein D."/>
            <person name="Barry K."/>
            <person name="Futrell-Griggs M."/>
            <person name="Abernathy B."/>
            <person name="Du J."/>
            <person name="Tian Z."/>
            <person name="Zhu L."/>
            <person name="Gill N."/>
            <person name="Joshi T."/>
            <person name="Libault M."/>
            <person name="Sethuraman A."/>
            <person name="Zhang X.-C."/>
            <person name="Shinozaki K."/>
            <person name="Nguyen H.T."/>
            <person name="Wing R.A."/>
            <person name="Cregan P."/>
            <person name="Specht J."/>
            <person name="Grimwood J."/>
            <person name="Rokhsar D."/>
            <person name="Stacey G."/>
            <person name="Shoemaker R.C."/>
            <person name="Jackson S.A."/>
        </authorList>
    </citation>
    <scope>NUCLEOTIDE SEQUENCE</scope>
    <source>
        <strain evidence="2">cv. Williams 82</strain>
        <tissue evidence="1">Callus</tissue>
    </source>
</reference>
<accession>A0A0R0KB19</accession>
<reference evidence="1" key="3">
    <citation type="submission" date="2018-07" db="EMBL/GenBank/DDBJ databases">
        <title>WGS assembly of Glycine max.</title>
        <authorList>
            <person name="Schmutz J."/>
            <person name="Cannon S."/>
            <person name="Schlueter J."/>
            <person name="Ma J."/>
            <person name="Mitros T."/>
            <person name="Nelson W."/>
            <person name="Hyten D."/>
            <person name="Song Q."/>
            <person name="Thelen J."/>
            <person name="Cheng J."/>
            <person name="Xu D."/>
            <person name="Hellsten U."/>
            <person name="May G."/>
            <person name="Yu Y."/>
            <person name="Sakurai T."/>
            <person name="Umezawa T."/>
            <person name="Bhattacharyya M."/>
            <person name="Sandhu D."/>
            <person name="Valliyodan B."/>
            <person name="Lindquist E."/>
            <person name="Peto M."/>
            <person name="Grant D."/>
            <person name="Shu S."/>
            <person name="Goodstein D."/>
            <person name="Barry K."/>
            <person name="Futrell-Griggs M."/>
            <person name="Abernathy B."/>
            <person name="Du J."/>
            <person name="Tian Z."/>
            <person name="Zhu L."/>
            <person name="Gill N."/>
            <person name="Joshi T."/>
            <person name="Libault M."/>
            <person name="Sethuraman A."/>
            <person name="Zhang X."/>
            <person name="Shinozaki K."/>
            <person name="Nguyen H."/>
            <person name="Wing R."/>
            <person name="Cregan P."/>
            <person name="Specht J."/>
            <person name="Grimwood J."/>
            <person name="Rokhsar D."/>
            <person name="Stacey G."/>
            <person name="Shoemaker R."/>
            <person name="Jackson S."/>
        </authorList>
    </citation>
    <scope>NUCLEOTIDE SEQUENCE</scope>
    <source>
        <tissue evidence="1">Callus</tissue>
    </source>
</reference>
<keyword evidence="3" id="KW-1185">Reference proteome</keyword>
<proteinExistence type="predicted"/>
<evidence type="ECO:0000313" key="3">
    <source>
        <dbReference type="Proteomes" id="UP000008827"/>
    </source>
</evidence>
<dbReference type="AlphaFoldDB" id="A0A0R0KB19"/>
<dbReference type="EnsemblPlants" id="KRH64092">
    <property type="protein sequence ID" value="KRH64092"/>
    <property type="gene ID" value="GLYMA_04G215700"/>
</dbReference>
<dbReference type="Gramene" id="KRH64092">
    <property type="protein sequence ID" value="KRH64092"/>
    <property type="gene ID" value="GLYMA_04G215700"/>
</dbReference>
<dbReference type="Proteomes" id="UP000008827">
    <property type="component" value="Chromosome 4"/>
</dbReference>
<dbReference type="EMBL" id="CM000837">
    <property type="protein sequence ID" value="KRH64092.1"/>
    <property type="molecule type" value="Genomic_DNA"/>
</dbReference>